<evidence type="ECO:0000313" key="1">
    <source>
        <dbReference type="EMBL" id="SDY33513.1"/>
    </source>
</evidence>
<dbReference type="OrthoDB" id="1453393at2"/>
<organism evidence="1 2">
    <name type="scientific">Allochromatium warmingii</name>
    <name type="common">Chromatium warmingii</name>
    <dbReference type="NCBI Taxonomy" id="61595"/>
    <lineage>
        <taxon>Bacteria</taxon>
        <taxon>Pseudomonadati</taxon>
        <taxon>Pseudomonadota</taxon>
        <taxon>Gammaproteobacteria</taxon>
        <taxon>Chromatiales</taxon>
        <taxon>Chromatiaceae</taxon>
        <taxon>Allochromatium</taxon>
    </lineage>
</organism>
<reference evidence="2" key="1">
    <citation type="submission" date="2016-10" db="EMBL/GenBank/DDBJ databases">
        <authorList>
            <person name="Varghese N."/>
            <person name="Submissions S."/>
        </authorList>
    </citation>
    <scope>NUCLEOTIDE SEQUENCE [LARGE SCALE GENOMIC DNA]</scope>
    <source>
        <strain evidence="2">DSM 173</strain>
    </source>
</reference>
<name>A0A1H3J0H7_ALLWA</name>
<dbReference type="Proteomes" id="UP000198672">
    <property type="component" value="Unassembled WGS sequence"/>
</dbReference>
<dbReference type="AlphaFoldDB" id="A0A1H3J0H7"/>
<sequence length="138" mass="15450">MIQLTFTSARFLPVPPEDCQVNPGVYGFELALWLAQALAQADLYTSYPLSEDWGWFIEYNTDEIEVMIGCSSQCAAGEGYQGQAVDWLVFIEPHRTLKQWIKREPAASALTAKLRDHIRAALQAEGIEVAITEDSVTR</sequence>
<gene>
    <name evidence="1" type="ORF">SAMN05421644_1512</name>
</gene>
<keyword evidence="2" id="KW-1185">Reference proteome</keyword>
<dbReference type="EMBL" id="FNOW01000051">
    <property type="protein sequence ID" value="SDY33513.1"/>
    <property type="molecule type" value="Genomic_DNA"/>
</dbReference>
<accession>A0A1H3J0H7</accession>
<protein>
    <submittedName>
        <fullName evidence="1">Uncharacterized protein</fullName>
    </submittedName>
</protein>
<dbReference type="RefSeq" id="WP_091335046.1">
    <property type="nucleotide sequence ID" value="NZ_FNOW01000051.1"/>
</dbReference>
<evidence type="ECO:0000313" key="2">
    <source>
        <dbReference type="Proteomes" id="UP000198672"/>
    </source>
</evidence>
<proteinExistence type="predicted"/>